<dbReference type="EMBL" id="GECU01008353">
    <property type="protein sequence ID" value="JAS99353.1"/>
    <property type="molecule type" value="Transcribed_RNA"/>
</dbReference>
<organism evidence="3">
    <name type="scientific">Homalodisca liturata</name>
    <dbReference type="NCBI Taxonomy" id="320908"/>
    <lineage>
        <taxon>Eukaryota</taxon>
        <taxon>Metazoa</taxon>
        <taxon>Ecdysozoa</taxon>
        <taxon>Arthropoda</taxon>
        <taxon>Hexapoda</taxon>
        <taxon>Insecta</taxon>
        <taxon>Pterygota</taxon>
        <taxon>Neoptera</taxon>
        <taxon>Paraneoptera</taxon>
        <taxon>Hemiptera</taxon>
        <taxon>Auchenorrhyncha</taxon>
        <taxon>Membracoidea</taxon>
        <taxon>Cicadellidae</taxon>
        <taxon>Cicadellinae</taxon>
        <taxon>Proconiini</taxon>
        <taxon>Homalodisca</taxon>
    </lineage>
</organism>
<evidence type="ECO:0000259" key="2">
    <source>
        <dbReference type="PROSITE" id="PS51465"/>
    </source>
</evidence>
<sequence length="218" mass="24443">MKILMILCVTVYFEVCNEQHFCDATYPCRCGDECCRISICEKIYDPVCAYNNCSGACVTYGNECFLQKAQKCDDGDACSAQCPSFCPVLKFEPVCGYNKAKGCVTFRNECFMNEAKRCDGYNFTLAYKGPCQPCGETCLEKGVVCGKRCPLDCDDNSNEPVCGYSYTKGCKTFANKCKFEEENYCNGGDYTLNCRKKCRCEAEYEGEDDDCSELVILM</sequence>
<dbReference type="Pfam" id="PF07648">
    <property type="entry name" value="Kazal_2"/>
    <property type="match status" value="1"/>
</dbReference>
<dbReference type="InterPro" id="IPR002350">
    <property type="entry name" value="Kazal_dom"/>
</dbReference>
<gene>
    <name evidence="3" type="ORF">g.5176</name>
</gene>
<protein>
    <recommendedName>
        <fullName evidence="2">Kazal-like domain-containing protein</fullName>
    </recommendedName>
</protein>
<dbReference type="SMART" id="SM00280">
    <property type="entry name" value="KAZAL"/>
    <property type="match status" value="1"/>
</dbReference>
<dbReference type="PROSITE" id="PS51465">
    <property type="entry name" value="KAZAL_2"/>
    <property type="match status" value="1"/>
</dbReference>
<feature type="signal peptide" evidence="1">
    <location>
        <begin position="1"/>
        <end position="18"/>
    </location>
</feature>
<dbReference type="Gene3D" id="3.30.60.30">
    <property type="match status" value="1"/>
</dbReference>
<feature type="domain" description="Kazal-like" evidence="2">
    <location>
        <begin position="79"/>
        <end position="133"/>
    </location>
</feature>
<evidence type="ECO:0000313" key="3">
    <source>
        <dbReference type="EMBL" id="JAS99353.1"/>
    </source>
</evidence>
<reference evidence="3" key="1">
    <citation type="submission" date="2015-11" db="EMBL/GenBank/DDBJ databases">
        <title>De novo transcriptome assembly of four potential Pierce s Disease insect vectors from Arizona vineyards.</title>
        <authorList>
            <person name="Tassone E.E."/>
        </authorList>
    </citation>
    <scope>NUCLEOTIDE SEQUENCE</scope>
</reference>
<evidence type="ECO:0000256" key="1">
    <source>
        <dbReference type="SAM" id="SignalP"/>
    </source>
</evidence>
<dbReference type="AlphaFoldDB" id="A0A1B6JKC2"/>
<keyword evidence="1" id="KW-0732">Signal</keyword>
<proteinExistence type="predicted"/>
<feature type="chain" id="PRO_5008585987" description="Kazal-like domain-containing protein" evidence="1">
    <location>
        <begin position="19"/>
        <end position="218"/>
    </location>
</feature>
<dbReference type="InterPro" id="IPR036058">
    <property type="entry name" value="Kazal_dom_sf"/>
</dbReference>
<name>A0A1B6JKC2_9HEMI</name>
<accession>A0A1B6JKC2</accession>
<dbReference type="SUPFAM" id="SSF100895">
    <property type="entry name" value="Kazal-type serine protease inhibitors"/>
    <property type="match status" value="1"/>
</dbReference>